<dbReference type="EMBL" id="RYZZ01000001">
    <property type="protein sequence ID" value="RUQ32763.1"/>
    <property type="molecule type" value="Genomic_DNA"/>
</dbReference>
<evidence type="ECO:0000313" key="5">
    <source>
        <dbReference type="EMBL" id="RUQ32763.1"/>
    </source>
</evidence>
<dbReference type="PANTHER" id="PTHR30151:SF38">
    <property type="entry name" value="ALIPHATIC SULFONATES TRANSPORT PERMEASE PROTEIN SSUC-RELATED"/>
    <property type="match status" value="1"/>
</dbReference>
<dbReference type="Proteomes" id="UP000267430">
    <property type="component" value="Unassembled WGS sequence"/>
</dbReference>
<sequence>MKAIIKLRVKKKGLFQIARATGLPAPSTILVTAKDMIVSGELYQNLFASLYRVGVGYTCGAILGIVIGLILGFSRWADVIVTPSLFQLSHS</sequence>
<proteinExistence type="predicted"/>
<keyword evidence="3" id="KW-1003">Cell membrane</keyword>
<keyword evidence="2" id="KW-0813">Transport</keyword>
<keyword evidence="6" id="KW-1185">Reference proteome</keyword>
<gene>
    <name evidence="5" type="ORF">ELQ35_01365</name>
</gene>
<evidence type="ECO:0000256" key="3">
    <source>
        <dbReference type="ARBA" id="ARBA00022475"/>
    </source>
</evidence>
<keyword evidence="4" id="KW-0472">Membrane</keyword>
<evidence type="ECO:0000256" key="1">
    <source>
        <dbReference type="ARBA" id="ARBA00004651"/>
    </source>
</evidence>
<evidence type="ECO:0000313" key="6">
    <source>
        <dbReference type="Proteomes" id="UP000267430"/>
    </source>
</evidence>
<evidence type="ECO:0000256" key="4">
    <source>
        <dbReference type="SAM" id="Phobius"/>
    </source>
</evidence>
<feature type="transmembrane region" description="Helical" evidence="4">
    <location>
        <begin position="49"/>
        <end position="73"/>
    </location>
</feature>
<dbReference type="OrthoDB" id="9804353at2"/>
<keyword evidence="4" id="KW-1133">Transmembrane helix</keyword>
<name>A0A3S0U7W5_9BACI</name>
<dbReference type="AlphaFoldDB" id="A0A3S0U7W5"/>
<organism evidence="5 6">
    <name type="scientific">Peribacillus cavernae</name>
    <dbReference type="NCBI Taxonomy" id="1674310"/>
    <lineage>
        <taxon>Bacteria</taxon>
        <taxon>Bacillati</taxon>
        <taxon>Bacillota</taxon>
        <taxon>Bacilli</taxon>
        <taxon>Bacillales</taxon>
        <taxon>Bacillaceae</taxon>
        <taxon>Peribacillus</taxon>
    </lineage>
</organism>
<comment type="caution">
    <text evidence="5">The sequence shown here is derived from an EMBL/GenBank/DDBJ whole genome shotgun (WGS) entry which is preliminary data.</text>
</comment>
<dbReference type="RefSeq" id="WP_126863054.1">
    <property type="nucleotide sequence ID" value="NZ_JAUSTX010000003.1"/>
</dbReference>
<evidence type="ECO:0000256" key="2">
    <source>
        <dbReference type="ARBA" id="ARBA00022448"/>
    </source>
</evidence>
<protein>
    <submittedName>
        <fullName evidence="5">Uncharacterized protein</fullName>
    </submittedName>
</protein>
<reference evidence="5 6" key="1">
    <citation type="submission" date="2018-12" db="EMBL/GenBank/DDBJ databases">
        <title>Bacillus chawlae sp. nov., Bacillus glennii sp. nov., and Bacillus saganii sp. nov. Isolated from the Vehicle Assembly Building at Kennedy Space Center where the Viking Spacecraft were Assembled.</title>
        <authorList>
            <person name="Seuylemezian A."/>
            <person name="Vaishampayan P."/>
        </authorList>
    </citation>
    <scope>NUCLEOTIDE SEQUENCE [LARGE SCALE GENOMIC DNA]</scope>
    <source>
        <strain evidence="5 6">L5</strain>
    </source>
</reference>
<comment type="subcellular location">
    <subcellularLocation>
        <location evidence="1">Cell membrane</location>
        <topology evidence="1">Multi-pass membrane protein</topology>
    </subcellularLocation>
</comment>
<dbReference type="PANTHER" id="PTHR30151">
    <property type="entry name" value="ALKANE SULFONATE ABC TRANSPORTER-RELATED, MEMBRANE SUBUNIT"/>
    <property type="match status" value="1"/>
</dbReference>
<keyword evidence="4" id="KW-0812">Transmembrane</keyword>
<dbReference type="GO" id="GO:0005886">
    <property type="term" value="C:plasma membrane"/>
    <property type="evidence" value="ECO:0007669"/>
    <property type="project" value="UniProtKB-SubCell"/>
</dbReference>
<accession>A0A3S0U7W5</accession>